<dbReference type="EMBL" id="JAPEQW010000009">
    <property type="protein sequence ID" value="MCW8039306.1"/>
    <property type="molecule type" value="Genomic_DNA"/>
</dbReference>
<proteinExistence type="predicted"/>
<gene>
    <name evidence="1" type="ORF">OKC24_09080</name>
</gene>
<dbReference type="RefSeq" id="WP_228257592.1">
    <property type="nucleotide sequence ID" value="NZ_JAPEQW010000009.1"/>
</dbReference>
<accession>A0ABT3NID1</accession>
<evidence type="ECO:0000313" key="2">
    <source>
        <dbReference type="Proteomes" id="UP001209682"/>
    </source>
</evidence>
<dbReference type="Proteomes" id="UP001209682">
    <property type="component" value="Unassembled WGS sequence"/>
</dbReference>
<reference evidence="1 2" key="1">
    <citation type="submission" date="2022-11" db="EMBL/GenBank/DDBJ databases">
        <title>Acinetobacter entericus sp. nov., isolated from the gut of the plastic-eating larvae of the Coleoptera insect Zophobas atratus.</title>
        <authorList>
            <person name="Dong X."/>
            <person name="Yang Y."/>
        </authorList>
    </citation>
    <scope>NUCLEOTIDE SEQUENCE [LARGE SCALE GENOMIC DNA]</scope>
    <source>
        <strain evidence="1 2">BIT-DXN8</strain>
    </source>
</reference>
<keyword evidence="2" id="KW-1185">Reference proteome</keyword>
<evidence type="ECO:0000313" key="1">
    <source>
        <dbReference type="EMBL" id="MCW8039306.1"/>
    </source>
</evidence>
<comment type="caution">
    <text evidence="1">The sequence shown here is derived from an EMBL/GenBank/DDBJ whole genome shotgun (WGS) entry which is preliminary data.</text>
</comment>
<name>A0ABT3NID1_9GAMM</name>
<evidence type="ECO:0008006" key="3">
    <source>
        <dbReference type="Google" id="ProtNLM"/>
    </source>
</evidence>
<organism evidence="1 2">
    <name type="scientific">Acinetobacter entericus</name>
    <dbReference type="NCBI Taxonomy" id="2989714"/>
    <lineage>
        <taxon>Bacteria</taxon>
        <taxon>Pseudomonadati</taxon>
        <taxon>Pseudomonadota</taxon>
        <taxon>Gammaproteobacteria</taxon>
        <taxon>Moraxellales</taxon>
        <taxon>Moraxellaceae</taxon>
        <taxon>Acinetobacter</taxon>
    </lineage>
</organism>
<protein>
    <recommendedName>
        <fullName evidence="3">Secreted protein</fullName>
    </recommendedName>
</protein>
<sequence length="216" mass="25286">MKIESDYLFVRKFLYFSMVLLFSIERSFACAPHTPQDVFIARFQSATEKQLNTPNTVVDLSAEKFIFRSGLDAFRYSKPKQWHSSFAIQHIPKEQIIIGLAYTPDGNNADEYQIVSFAKLNCENDRVSISKPIAPFLAWNKETSNCMHRNNETVGILDGFIEHDQKYYLAKIQKQYPTCKKLREAFPASSVENNDHVRPVFKSMWERLIKWIKFWL</sequence>